<keyword evidence="4 6" id="KW-0472">Membrane</keyword>
<dbReference type="RefSeq" id="XP_046005426.1">
    <property type="nucleotide sequence ID" value="XM_046149006.1"/>
</dbReference>
<dbReference type="Pfam" id="PF20684">
    <property type="entry name" value="Fung_rhodopsin"/>
    <property type="match status" value="1"/>
</dbReference>
<evidence type="ECO:0000256" key="5">
    <source>
        <dbReference type="ARBA" id="ARBA00038359"/>
    </source>
</evidence>
<protein>
    <recommendedName>
        <fullName evidence="7">Rhodopsin domain-containing protein</fullName>
    </recommendedName>
</protein>
<feature type="transmembrane region" description="Helical" evidence="6">
    <location>
        <begin position="109"/>
        <end position="132"/>
    </location>
</feature>
<sequence length="279" mass="30526">MSLFDGVLFAAAPPQDAIPNRNAPYEASGLLGVIGVFLPITSVVIGIRIYSRVVLSGKFALDDYLMAVAFLLGLIMIGFILDMLNWGLGKHMWDVPLQPDLMPNWSFDNLIAAIMFCAATGFAKGSILLFYLRIFPTRRMRWAVWLAFAFVMGFSAASVFVNIFSCNPVSGSWDLVASAKAVCIDRPLFYFAQAGLGIFADILTLVLPLPMLSTLQLPFKQKVGVAVVLTMGGFVCVVSIVRLQTLNVLMTDTDLTSNIIGGSIPALKPFVRRFFPRIL</sequence>
<keyword evidence="2 6" id="KW-0812">Transmembrane</keyword>
<gene>
    <name evidence="8" type="ORF">B0I36DRAFT_219008</name>
</gene>
<organism evidence="8 9">
    <name type="scientific">Microdochium trichocladiopsis</name>
    <dbReference type="NCBI Taxonomy" id="1682393"/>
    <lineage>
        <taxon>Eukaryota</taxon>
        <taxon>Fungi</taxon>
        <taxon>Dikarya</taxon>
        <taxon>Ascomycota</taxon>
        <taxon>Pezizomycotina</taxon>
        <taxon>Sordariomycetes</taxon>
        <taxon>Xylariomycetidae</taxon>
        <taxon>Xylariales</taxon>
        <taxon>Microdochiaceae</taxon>
        <taxon>Microdochium</taxon>
    </lineage>
</organism>
<comment type="subcellular location">
    <subcellularLocation>
        <location evidence="1">Membrane</location>
        <topology evidence="1">Multi-pass membrane protein</topology>
    </subcellularLocation>
</comment>
<dbReference type="Proteomes" id="UP000756346">
    <property type="component" value="Unassembled WGS sequence"/>
</dbReference>
<keyword evidence="3 6" id="KW-1133">Transmembrane helix</keyword>
<keyword evidence="9" id="KW-1185">Reference proteome</keyword>
<name>A0A9P9BG96_9PEZI</name>
<evidence type="ECO:0000256" key="4">
    <source>
        <dbReference type="ARBA" id="ARBA00023136"/>
    </source>
</evidence>
<evidence type="ECO:0000256" key="6">
    <source>
        <dbReference type="SAM" id="Phobius"/>
    </source>
</evidence>
<evidence type="ECO:0000313" key="8">
    <source>
        <dbReference type="EMBL" id="KAH7014459.1"/>
    </source>
</evidence>
<dbReference type="GeneID" id="70178552"/>
<feature type="transmembrane region" description="Helical" evidence="6">
    <location>
        <begin position="188"/>
        <end position="211"/>
    </location>
</feature>
<feature type="non-terminal residue" evidence="8">
    <location>
        <position position="279"/>
    </location>
</feature>
<dbReference type="PANTHER" id="PTHR33048">
    <property type="entry name" value="PTH11-LIKE INTEGRAL MEMBRANE PROTEIN (AFU_ORTHOLOGUE AFUA_5G11245)"/>
    <property type="match status" value="1"/>
</dbReference>
<reference evidence="8" key="1">
    <citation type="journal article" date="2021" name="Nat. Commun.">
        <title>Genetic determinants of endophytism in the Arabidopsis root mycobiome.</title>
        <authorList>
            <person name="Mesny F."/>
            <person name="Miyauchi S."/>
            <person name="Thiergart T."/>
            <person name="Pickel B."/>
            <person name="Atanasova L."/>
            <person name="Karlsson M."/>
            <person name="Huettel B."/>
            <person name="Barry K.W."/>
            <person name="Haridas S."/>
            <person name="Chen C."/>
            <person name="Bauer D."/>
            <person name="Andreopoulos W."/>
            <person name="Pangilinan J."/>
            <person name="LaButti K."/>
            <person name="Riley R."/>
            <person name="Lipzen A."/>
            <person name="Clum A."/>
            <person name="Drula E."/>
            <person name="Henrissat B."/>
            <person name="Kohler A."/>
            <person name="Grigoriev I.V."/>
            <person name="Martin F.M."/>
            <person name="Hacquard S."/>
        </authorList>
    </citation>
    <scope>NUCLEOTIDE SEQUENCE</scope>
    <source>
        <strain evidence="8">MPI-CAGE-CH-0230</strain>
    </source>
</reference>
<dbReference type="GO" id="GO:0016020">
    <property type="term" value="C:membrane"/>
    <property type="evidence" value="ECO:0007669"/>
    <property type="project" value="UniProtKB-SubCell"/>
</dbReference>
<feature type="transmembrane region" description="Helical" evidence="6">
    <location>
        <begin position="29"/>
        <end position="51"/>
    </location>
</feature>
<feature type="transmembrane region" description="Helical" evidence="6">
    <location>
        <begin position="63"/>
        <end position="89"/>
    </location>
</feature>
<comment type="similarity">
    <text evidence="5">Belongs to the SAT4 family.</text>
</comment>
<evidence type="ECO:0000313" key="9">
    <source>
        <dbReference type="Proteomes" id="UP000756346"/>
    </source>
</evidence>
<dbReference type="EMBL" id="JAGTJQ010000013">
    <property type="protein sequence ID" value="KAH7014459.1"/>
    <property type="molecule type" value="Genomic_DNA"/>
</dbReference>
<evidence type="ECO:0000259" key="7">
    <source>
        <dbReference type="Pfam" id="PF20684"/>
    </source>
</evidence>
<comment type="caution">
    <text evidence="8">The sequence shown here is derived from an EMBL/GenBank/DDBJ whole genome shotgun (WGS) entry which is preliminary data.</text>
</comment>
<dbReference type="OrthoDB" id="444631at2759"/>
<dbReference type="AlphaFoldDB" id="A0A9P9BG96"/>
<evidence type="ECO:0000256" key="3">
    <source>
        <dbReference type="ARBA" id="ARBA00022989"/>
    </source>
</evidence>
<proteinExistence type="inferred from homology"/>
<accession>A0A9P9BG96</accession>
<dbReference type="InterPro" id="IPR052337">
    <property type="entry name" value="SAT4-like"/>
</dbReference>
<evidence type="ECO:0000256" key="2">
    <source>
        <dbReference type="ARBA" id="ARBA00022692"/>
    </source>
</evidence>
<feature type="transmembrane region" description="Helical" evidence="6">
    <location>
        <begin position="144"/>
        <end position="165"/>
    </location>
</feature>
<dbReference type="InterPro" id="IPR049326">
    <property type="entry name" value="Rhodopsin_dom_fungi"/>
</dbReference>
<dbReference type="PANTHER" id="PTHR33048:SF47">
    <property type="entry name" value="INTEGRAL MEMBRANE PROTEIN-RELATED"/>
    <property type="match status" value="1"/>
</dbReference>
<feature type="transmembrane region" description="Helical" evidence="6">
    <location>
        <begin position="223"/>
        <end position="243"/>
    </location>
</feature>
<feature type="domain" description="Rhodopsin" evidence="7">
    <location>
        <begin position="47"/>
        <end position="261"/>
    </location>
</feature>
<evidence type="ECO:0000256" key="1">
    <source>
        <dbReference type="ARBA" id="ARBA00004141"/>
    </source>
</evidence>